<dbReference type="Pfam" id="PF08241">
    <property type="entry name" value="Methyltransf_11"/>
    <property type="match status" value="1"/>
</dbReference>
<dbReference type="STRING" id="1054147.F4Q706"/>
<dbReference type="Proteomes" id="UP000007797">
    <property type="component" value="Unassembled WGS sequence"/>
</dbReference>
<feature type="domain" description="Methyltransferase type 11" evidence="1">
    <location>
        <begin position="62"/>
        <end position="158"/>
    </location>
</feature>
<evidence type="ECO:0000259" key="1">
    <source>
        <dbReference type="Pfam" id="PF08241"/>
    </source>
</evidence>
<dbReference type="EMBL" id="GL883024">
    <property type="protein sequence ID" value="EGG16188.1"/>
    <property type="molecule type" value="Genomic_DNA"/>
</dbReference>
<dbReference type="GeneID" id="14868235"/>
<proteinExistence type="predicted"/>
<reference evidence="3" key="1">
    <citation type="journal article" date="2011" name="Genome Res.">
        <title>Phylogeny-wide analysis of social amoeba genomes highlights ancient origins for complex intercellular communication.</title>
        <authorList>
            <person name="Heidel A.J."/>
            <person name="Lawal H.M."/>
            <person name="Felder M."/>
            <person name="Schilde C."/>
            <person name="Helps N.R."/>
            <person name="Tunggal B."/>
            <person name="Rivero F."/>
            <person name="John U."/>
            <person name="Schleicher M."/>
            <person name="Eichinger L."/>
            <person name="Platzer M."/>
            <person name="Noegel A.A."/>
            <person name="Schaap P."/>
            <person name="Gloeckner G."/>
        </authorList>
    </citation>
    <scope>NUCLEOTIDE SEQUENCE [LARGE SCALE GENOMIC DNA]</scope>
    <source>
        <strain evidence="3">SH3</strain>
    </source>
</reference>
<dbReference type="RefSeq" id="XP_004354572.1">
    <property type="nucleotide sequence ID" value="XM_004354520.1"/>
</dbReference>
<dbReference type="PANTHER" id="PTHR43861:SF1">
    <property type="entry name" value="TRANS-ACONITATE 2-METHYLTRANSFERASE"/>
    <property type="match status" value="1"/>
</dbReference>
<protein>
    <recommendedName>
        <fullName evidence="1">Methyltransferase type 11 domain-containing protein</fullName>
    </recommendedName>
</protein>
<dbReference type="CDD" id="cd02440">
    <property type="entry name" value="AdoMet_MTases"/>
    <property type="match status" value="1"/>
</dbReference>
<gene>
    <name evidence="2" type="ORF">DFA_09216</name>
</gene>
<dbReference type="InterPro" id="IPR029063">
    <property type="entry name" value="SAM-dependent_MTases_sf"/>
</dbReference>
<dbReference type="SUPFAM" id="SSF53335">
    <property type="entry name" value="S-adenosyl-L-methionine-dependent methyltransferases"/>
    <property type="match status" value="1"/>
</dbReference>
<dbReference type="OrthoDB" id="16596at2759"/>
<evidence type="ECO:0000313" key="3">
    <source>
        <dbReference type="Proteomes" id="UP000007797"/>
    </source>
</evidence>
<evidence type="ECO:0000313" key="2">
    <source>
        <dbReference type="EMBL" id="EGG16188.1"/>
    </source>
</evidence>
<accession>F4Q706</accession>
<dbReference type="AlphaFoldDB" id="F4Q706"/>
<dbReference type="OMA" id="FWELESY"/>
<dbReference type="PANTHER" id="PTHR43861">
    <property type="entry name" value="TRANS-ACONITATE 2-METHYLTRANSFERASE-RELATED"/>
    <property type="match status" value="1"/>
</dbReference>
<dbReference type="Gene3D" id="3.40.50.150">
    <property type="entry name" value="Vaccinia Virus protein VP39"/>
    <property type="match status" value="1"/>
</dbReference>
<name>F4Q706_CACFS</name>
<dbReference type="KEGG" id="dfa:DFA_09216"/>
<keyword evidence="3" id="KW-1185">Reference proteome</keyword>
<organism evidence="2 3">
    <name type="scientific">Cavenderia fasciculata</name>
    <name type="common">Slime mold</name>
    <name type="synonym">Dictyostelium fasciculatum</name>
    <dbReference type="NCBI Taxonomy" id="261658"/>
    <lineage>
        <taxon>Eukaryota</taxon>
        <taxon>Amoebozoa</taxon>
        <taxon>Evosea</taxon>
        <taxon>Eumycetozoa</taxon>
        <taxon>Dictyostelia</taxon>
        <taxon>Acytosteliales</taxon>
        <taxon>Cavenderiaceae</taxon>
        <taxon>Cavenderia</taxon>
    </lineage>
</organism>
<dbReference type="InterPro" id="IPR013216">
    <property type="entry name" value="Methyltransf_11"/>
</dbReference>
<dbReference type="GO" id="GO:0008757">
    <property type="term" value="F:S-adenosylmethionine-dependent methyltransferase activity"/>
    <property type="evidence" value="ECO:0007669"/>
    <property type="project" value="InterPro"/>
</dbReference>
<sequence>MTTSSPKMSKQNIYDSKEFFDGYAKMDRSVKGAAGICEWDSTIKMLDEALQSKHQPTLESVVDLGCGYGWFSGYLARERHVKSIKAYDLSVKMLDRAKQLNQHEESIEYAQADLETIKLPPLAFDLAFSSLTLHYIVNLSTLLDTVYASVKPGGHFIVIIEHPIYSAPTIRNWINNNTQTPTDPNQQQEEEKETLGYKQGEERLVWPLYNYQMEGDRIENWIVKGVVKQHRTISSYINHFINVGFNIRKVEEFTPSPDQIKQVPSLAIEAHRPMFLMISLQKPIN</sequence>